<dbReference type="EMBL" id="SJPO01000004">
    <property type="protein sequence ID" value="TWT77238.1"/>
    <property type="molecule type" value="Genomic_DNA"/>
</dbReference>
<evidence type="ECO:0000256" key="1">
    <source>
        <dbReference type="SAM" id="SignalP"/>
    </source>
</evidence>
<dbReference type="RefSeq" id="WP_146586208.1">
    <property type="nucleotide sequence ID" value="NZ_SJPO01000004.1"/>
</dbReference>
<dbReference type="OrthoDB" id="259932at2"/>
<comment type="caution">
    <text evidence="2">The sequence shown here is derived from an EMBL/GenBank/DDBJ whole genome shotgun (WGS) entry which is preliminary data.</text>
</comment>
<dbReference type="SUPFAM" id="SSF63446">
    <property type="entry name" value="Type I dockerin domain"/>
    <property type="match status" value="1"/>
</dbReference>
<proteinExistence type="predicted"/>
<sequence length="326" mass="35025" precursor="true">MTHRIARVALPLLICATLLCHSAMAHKGGIIVQQIDGRLVTGYDDETSGLQTIGDRAFALLFPSSLANDVPSFLSFAQAPSGSASLPVGSNLYWDFLPMHFDGVTSNLMFWDASGGQPEDVHFSPAPQTDTTLTLYTQGFTDNASVDGAAAMVRGKRLGVTTADNLALHAHRWFFMDSQTSTPEGIYLIAMQVRADGFASSEPFFVAAATSSIPASVLDDVALPWVAEHVDDLLLEGDFNFDGEVDSWDYMLWRQQFGSSGDFAIGNGSANGNYDGVVDAADYTVWRDQMANVALLVSYSTPEPTGVALLVLAAFVCTAPARRLNH</sequence>
<evidence type="ECO:0000313" key="3">
    <source>
        <dbReference type="Proteomes" id="UP000318478"/>
    </source>
</evidence>
<protein>
    <recommendedName>
        <fullName evidence="4">Dockerin domain-containing protein</fullName>
    </recommendedName>
</protein>
<feature type="chain" id="PRO_5023123341" description="Dockerin domain-containing protein" evidence="1">
    <location>
        <begin position="26"/>
        <end position="326"/>
    </location>
</feature>
<keyword evidence="1" id="KW-0732">Signal</keyword>
<keyword evidence="3" id="KW-1185">Reference proteome</keyword>
<reference evidence="2 3" key="1">
    <citation type="submission" date="2019-02" db="EMBL/GenBank/DDBJ databases">
        <title>Deep-cultivation of Planctomycetes and their phenomic and genomic characterization uncovers novel biology.</title>
        <authorList>
            <person name="Wiegand S."/>
            <person name="Jogler M."/>
            <person name="Boedeker C."/>
            <person name="Pinto D."/>
            <person name="Vollmers J."/>
            <person name="Rivas-Marin E."/>
            <person name="Kohn T."/>
            <person name="Peeters S.H."/>
            <person name="Heuer A."/>
            <person name="Rast P."/>
            <person name="Oberbeckmann S."/>
            <person name="Bunk B."/>
            <person name="Jeske O."/>
            <person name="Meyerdierks A."/>
            <person name="Storesund J.E."/>
            <person name="Kallscheuer N."/>
            <person name="Luecker S."/>
            <person name="Lage O.M."/>
            <person name="Pohl T."/>
            <person name="Merkel B.J."/>
            <person name="Hornburger P."/>
            <person name="Mueller R.-W."/>
            <person name="Bruemmer F."/>
            <person name="Labrenz M."/>
            <person name="Spormann A.M."/>
            <person name="Op Den Camp H."/>
            <person name="Overmann J."/>
            <person name="Amann R."/>
            <person name="Jetten M.S.M."/>
            <person name="Mascher T."/>
            <person name="Medema M.H."/>
            <person name="Devos D.P."/>
            <person name="Kaster A.-K."/>
            <person name="Ovreas L."/>
            <person name="Rohde M."/>
            <person name="Galperin M.Y."/>
            <person name="Jogler C."/>
        </authorList>
    </citation>
    <scope>NUCLEOTIDE SEQUENCE [LARGE SCALE GENOMIC DNA]</scope>
    <source>
        <strain evidence="2 3">Pla123a</strain>
    </source>
</reference>
<dbReference type="GO" id="GO:0000272">
    <property type="term" value="P:polysaccharide catabolic process"/>
    <property type="evidence" value="ECO:0007669"/>
    <property type="project" value="InterPro"/>
</dbReference>
<dbReference type="Proteomes" id="UP000318478">
    <property type="component" value="Unassembled WGS sequence"/>
</dbReference>
<name>A0A5C5YQZ9_9BACT</name>
<evidence type="ECO:0008006" key="4">
    <source>
        <dbReference type="Google" id="ProtNLM"/>
    </source>
</evidence>
<evidence type="ECO:0000313" key="2">
    <source>
        <dbReference type="EMBL" id="TWT77238.1"/>
    </source>
</evidence>
<gene>
    <name evidence="2" type="ORF">Pla123a_18930</name>
</gene>
<dbReference type="Gene3D" id="1.10.1330.10">
    <property type="entry name" value="Dockerin domain"/>
    <property type="match status" value="1"/>
</dbReference>
<feature type="signal peptide" evidence="1">
    <location>
        <begin position="1"/>
        <end position="25"/>
    </location>
</feature>
<accession>A0A5C5YQZ9</accession>
<organism evidence="2 3">
    <name type="scientific">Posidoniimonas polymericola</name>
    <dbReference type="NCBI Taxonomy" id="2528002"/>
    <lineage>
        <taxon>Bacteria</taxon>
        <taxon>Pseudomonadati</taxon>
        <taxon>Planctomycetota</taxon>
        <taxon>Planctomycetia</taxon>
        <taxon>Pirellulales</taxon>
        <taxon>Lacipirellulaceae</taxon>
        <taxon>Posidoniimonas</taxon>
    </lineage>
</organism>
<dbReference type="InterPro" id="IPR036439">
    <property type="entry name" value="Dockerin_dom_sf"/>
</dbReference>
<dbReference type="AlphaFoldDB" id="A0A5C5YQZ9"/>